<evidence type="ECO:0000256" key="4">
    <source>
        <dbReference type="PROSITE-ProRule" id="PRU00284"/>
    </source>
</evidence>
<dbReference type="RefSeq" id="WP_377148615.1">
    <property type="nucleotide sequence ID" value="NZ_JBHSUS010000001.1"/>
</dbReference>
<comment type="caution">
    <text evidence="7">The sequence shown here is derived from an EMBL/GenBank/DDBJ whole genome shotgun (WGS) entry which is preliminary data.</text>
</comment>
<dbReference type="Pfam" id="PF00672">
    <property type="entry name" value="HAMP"/>
    <property type="match status" value="1"/>
</dbReference>
<evidence type="ECO:0000256" key="1">
    <source>
        <dbReference type="ARBA" id="ARBA00004370"/>
    </source>
</evidence>
<protein>
    <submittedName>
        <fullName evidence="7">Methyl-accepting chemotaxis protein</fullName>
    </submittedName>
</protein>
<dbReference type="Gene3D" id="1.10.287.950">
    <property type="entry name" value="Methyl-accepting chemotaxis protein"/>
    <property type="match status" value="1"/>
</dbReference>
<dbReference type="Pfam" id="PF00015">
    <property type="entry name" value="MCPsignal"/>
    <property type="match status" value="1"/>
</dbReference>
<comment type="subcellular location">
    <subcellularLocation>
        <location evidence="1">Membrane</location>
    </subcellularLocation>
</comment>
<organism evidence="7 8">
    <name type="scientific">Pseudobowmanella zhangzhouensis</name>
    <dbReference type="NCBI Taxonomy" id="1537679"/>
    <lineage>
        <taxon>Bacteria</taxon>
        <taxon>Pseudomonadati</taxon>
        <taxon>Pseudomonadota</taxon>
        <taxon>Gammaproteobacteria</taxon>
        <taxon>Alteromonadales</taxon>
        <taxon>Alteromonadaceae</taxon>
    </lineage>
</organism>
<feature type="domain" description="Methyl-accepting transducer" evidence="5">
    <location>
        <begin position="271"/>
        <end position="507"/>
    </location>
</feature>
<evidence type="ECO:0000259" key="5">
    <source>
        <dbReference type="PROSITE" id="PS50111"/>
    </source>
</evidence>
<evidence type="ECO:0000313" key="7">
    <source>
        <dbReference type="EMBL" id="MFC6440169.1"/>
    </source>
</evidence>
<dbReference type="PROSITE" id="PS50885">
    <property type="entry name" value="HAMP"/>
    <property type="match status" value="1"/>
</dbReference>
<gene>
    <name evidence="7" type="ORF">ACFP85_08420</name>
</gene>
<evidence type="ECO:0000259" key="6">
    <source>
        <dbReference type="PROSITE" id="PS50885"/>
    </source>
</evidence>
<evidence type="ECO:0000256" key="3">
    <source>
        <dbReference type="ARBA" id="ARBA00029447"/>
    </source>
</evidence>
<dbReference type="Proteomes" id="UP001596364">
    <property type="component" value="Unassembled WGS sequence"/>
</dbReference>
<evidence type="ECO:0000313" key="8">
    <source>
        <dbReference type="Proteomes" id="UP001596364"/>
    </source>
</evidence>
<reference evidence="8" key="1">
    <citation type="journal article" date="2019" name="Int. J. Syst. Evol. Microbiol.">
        <title>The Global Catalogue of Microorganisms (GCM) 10K type strain sequencing project: providing services to taxonomists for standard genome sequencing and annotation.</title>
        <authorList>
            <consortium name="The Broad Institute Genomics Platform"/>
            <consortium name="The Broad Institute Genome Sequencing Center for Infectious Disease"/>
            <person name="Wu L."/>
            <person name="Ma J."/>
        </authorList>
    </citation>
    <scope>NUCLEOTIDE SEQUENCE [LARGE SCALE GENOMIC DNA]</scope>
    <source>
        <strain evidence="8">CGMCC 1.16031</strain>
    </source>
</reference>
<dbReference type="SMART" id="SM00283">
    <property type="entry name" value="MA"/>
    <property type="match status" value="1"/>
</dbReference>
<name>A0ABW1XJE2_9ALTE</name>
<dbReference type="InterPro" id="IPR004089">
    <property type="entry name" value="MCPsignal_dom"/>
</dbReference>
<dbReference type="SUPFAM" id="SSF58104">
    <property type="entry name" value="Methyl-accepting chemotaxis protein (MCP) signaling domain"/>
    <property type="match status" value="1"/>
</dbReference>
<dbReference type="InterPro" id="IPR003660">
    <property type="entry name" value="HAMP_dom"/>
</dbReference>
<dbReference type="CDD" id="cd06225">
    <property type="entry name" value="HAMP"/>
    <property type="match status" value="1"/>
</dbReference>
<proteinExistence type="inferred from homology"/>
<dbReference type="SMART" id="SM00304">
    <property type="entry name" value="HAMP"/>
    <property type="match status" value="1"/>
</dbReference>
<comment type="similarity">
    <text evidence="3">Belongs to the methyl-accepting chemotaxis (MCP) protein family.</text>
</comment>
<keyword evidence="2 4" id="KW-0807">Transducer</keyword>
<dbReference type="Gene3D" id="1.10.8.500">
    <property type="entry name" value="HAMP domain in histidine kinase"/>
    <property type="match status" value="1"/>
</dbReference>
<dbReference type="PANTHER" id="PTHR32089">
    <property type="entry name" value="METHYL-ACCEPTING CHEMOTAXIS PROTEIN MCPB"/>
    <property type="match status" value="1"/>
</dbReference>
<accession>A0ABW1XJE2</accession>
<dbReference type="EMBL" id="JBHSUS010000001">
    <property type="protein sequence ID" value="MFC6440169.1"/>
    <property type="molecule type" value="Genomic_DNA"/>
</dbReference>
<feature type="domain" description="HAMP" evidence="6">
    <location>
        <begin position="214"/>
        <end position="266"/>
    </location>
</feature>
<keyword evidence="8" id="KW-1185">Reference proteome</keyword>
<dbReference type="PANTHER" id="PTHR32089:SF112">
    <property type="entry name" value="LYSOZYME-LIKE PROTEIN-RELATED"/>
    <property type="match status" value="1"/>
</dbReference>
<sequence length="547" mass="59944">MLSRFQQNLRNKFLLLIAIAFSLILLAVVRGFSAFDQVIEDYNHMASHDVTAMAEISAMNVDFKIQVQEWKNTLIRGAKQDQREKYWAKFNEKADQITKRYTHLLNVLPADQPGLSELKAFASSYPPMIAAYKRGYQAYIESQFDIPSADKAVKGIDRAPTEHLTNAANAVTEYVLSVSQGLTQSASNARTTSTAIMLVAMLAGIALFAWYFSRSILVPLNELTIASTRIARGDLSVTLDVSKRDQLGTLAGNFNLIQRELGGIIGHLRHQTRELDTQLSRLFSDFNSMQSTLSQQAKQTGTLTDNMASMDSQGQDIGNAIEYANHTIVDARKRTDLGQSMFENNVQSGQAMLTAAENAATIIGSLQQNSDDIGNIVNVINGIAEQTNLLALNAAIEAARAGESGRGFAVVADEVRTLATKTQQSTKQISESIKQLQTSADNAVAAMATGQEQAQQSMSNIRQSQTFISELNEAFAQISDQNKAVFDAVNRQQQQSGTVKSGLNSIAEQSQLTLGQARQMQQVSERITQTLRQISQDIARFTINNAG</sequence>
<evidence type="ECO:0000256" key="2">
    <source>
        <dbReference type="ARBA" id="ARBA00023224"/>
    </source>
</evidence>
<dbReference type="PROSITE" id="PS50111">
    <property type="entry name" value="CHEMOTAXIS_TRANSDUC_2"/>
    <property type="match status" value="1"/>
</dbReference>